<gene>
    <name evidence="1" type="ORF">EAS64_14170</name>
</gene>
<protein>
    <submittedName>
        <fullName evidence="1">Uncharacterized protein</fullName>
    </submittedName>
</protein>
<name>A0A6P2C5K4_9ACTN</name>
<evidence type="ECO:0000313" key="2">
    <source>
        <dbReference type="Proteomes" id="UP000460272"/>
    </source>
</evidence>
<accession>A0A6P2C5K4</accession>
<dbReference type="AlphaFoldDB" id="A0A6P2C5K4"/>
<evidence type="ECO:0000313" key="1">
    <source>
        <dbReference type="EMBL" id="TVZ05646.1"/>
    </source>
</evidence>
<dbReference type="Proteomes" id="UP000460272">
    <property type="component" value="Unassembled WGS sequence"/>
</dbReference>
<dbReference type="OrthoDB" id="3392282at2"/>
<organism evidence="1 2">
    <name type="scientific">Trebonia kvetii</name>
    <dbReference type="NCBI Taxonomy" id="2480626"/>
    <lineage>
        <taxon>Bacteria</taxon>
        <taxon>Bacillati</taxon>
        <taxon>Actinomycetota</taxon>
        <taxon>Actinomycetes</taxon>
        <taxon>Streptosporangiales</taxon>
        <taxon>Treboniaceae</taxon>
        <taxon>Trebonia</taxon>
    </lineage>
</organism>
<proteinExistence type="predicted"/>
<comment type="caution">
    <text evidence="1">The sequence shown here is derived from an EMBL/GenBank/DDBJ whole genome shotgun (WGS) entry which is preliminary data.</text>
</comment>
<keyword evidence="2" id="KW-1185">Reference proteome</keyword>
<dbReference type="EMBL" id="RPFW01000002">
    <property type="protein sequence ID" value="TVZ05646.1"/>
    <property type="molecule type" value="Genomic_DNA"/>
</dbReference>
<reference evidence="1 2" key="1">
    <citation type="submission" date="2018-11" db="EMBL/GenBank/DDBJ databases">
        <title>Trebonia kvetii gen.nov., sp.nov., a novel acidophilic actinobacterium, and proposal of the new actinobacterial family Treboniaceae fam. nov.</title>
        <authorList>
            <person name="Rapoport D."/>
            <person name="Sagova-Mareckova M."/>
            <person name="Sedlacek I."/>
            <person name="Provaznik J."/>
            <person name="Kralova S."/>
            <person name="Pavlinic D."/>
            <person name="Benes V."/>
            <person name="Kopecky J."/>
        </authorList>
    </citation>
    <scope>NUCLEOTIDE SEQUENCE [LARGE SCALE GENOMIC DNA]</scope>
    <source>
        <strain evidence="1 2">15Tr583</strain>
    </source>
</reference>
<sequence length="118" mass="12268">MLNQAYADAADPNGKHRHGEPLAPETQRQVTAALAGMAHIIFIADRGSVIEAKGGCGQVKNGGILITLGPPVDHASEMRVGINGFVACLGATWLTYVLQEQPGTGWRVTGTTGSMAIS</sequence>